<name>A0A1W4WIJ6_AGRPL</name>
<sequence length="169" mass="19482">MGLYCNGSRTMLLWLSGFQMVLHTVVTIEFIIIDVQERSCTDDCFMGTLYIEILEFLHVIPFVLAVLLFIGILRNDLQLLRLWLIVIMGATIIILAIQIGILVSYIDKGINYKIWCAYVPLFAEMIVLPIVIAYVFQYYKIQRKPTIEFSHQDNESNVIQIDKSASDKQ</sequence>
<gene>
    <name evidence="3" type="primary">LOC108733326</name>
</gene>
<proteinExistence type="predicted"/>
<dbReference type="AlphaFoldDB" id="A0A1W4WIJ6"/>
<feature type="transmembrane region" description="Helical" evidence="1">
    <location>
        <begin position="82"/>
        <end position="106"/>
    </location>
</feature>
<keyword evidence="1" id="KW-0812">Transmembrane</keyword>
<protein>
    <submittedName>
        <fullName evidence="3">Uncharacterized protein LOC108733326</fullName>
    </submittedName>
</protein>
<dbReference type="InParanoid" id="A0A1W4WIJ6"/>
<keyword evidence="2" id="KW-1185">Reference proteome</keyword>
<accession>A0A1W4WIJ6</accession>
<dbReference type="RefSeq" id="XP_018319928.1">
    <property type="nucleotide sequence ID" value="XM_018464426.2"/>
</dbReference>
<evidence type="ECO:0000256" key="1">
    <source>
        <dbReference type="SAM" id="Phobius"/>
    </source>
</evidence>
<feature type="transmembrane region" description="Helical" evidence="1">
    <location>
        <begin position="112"/>
        <end position="136"/>
    </location>
</feature>
<dbReference type="GeneID" id="108733326"/>
<evidence type="ECO:0000313" key="2">
    <source>
        <dbReference type="Proteomes" id="UP000192223"/>
    </source>
</evidence>
<organism evidence="2 3">
    <name type="scientific">Agrilus planipennis</name>
    <name type="common">Emerald ash borer</name>
    <name type="synonym">Agrilus marcopoli</name>
    <dbReference type="NCBI Taxonomy" id="224129"/>
    <lineage>
        <taxon>Eukaryota</taxon>
        <taxon>Metazoa</taxon>
        <taxon>Ecdysozoa</taxon>
        <taxon>Arthropoda</taxon>
        <taxon>Hexapoda</taxon>
        <taxon>Insecta</taxon>
        <taxon>Pterygota</taxon>
        <taxon>Neoptera</taxon>
        <taxon>Endopterygota</taxon>
        <taxon>Coleoptera</taxon>
        <taxon>Polyphaga</taxon>
        <taxon>Elateriformia</taxon>
        <taxon>Buprestoidea</taxon>
        <taxon>Buprestidae</taxon>
        <taxon>Agrilinae</taxon>
        <taxon>Agrilus</taxon>
    </lineage>
</organism>
<keyword evidence="1" id="KW-0472">Membrane</keyword>
<feature type="transmembrane region" description="Helical" evidence="1">
    <location>
        <begin position="53"/>
        <end position="73"/>
    </location>
</feature>
<dbReference type="KEGG" id="apln:108733326"/>
<reference evidence="3" key="1">
    <citation type="submission" date="2025-08" db="UniProtKB">
        <authorList>
            <consortium name="RefSeq"/>
        </authorList>
    </citation>
    <scope>IDENTIFICATION</scope>
    <source>
        <tissue evidence="3">Entire body</tissue>
    </source>
</reference>
<keyword evidence="1" id="KW-1133">Transmembrane helix</keyword>
<evidence type="ECO:0000313" key="3">
    <source>
        <dbReference type="RefSeq" id="XP_018319928.1"/>
    </source>
</evidence>
<dbReference type="Proteomes" id="UP000192223">
    <property type="component" value="Unplaced"/>
</dbReference>
<feature type="transmembrane region" description="Helical" evidence="1">
    <location>
        <begin position="12"/>
        <end position="33"/>
    </location>
</feature>